<evidence type="ECO:0000256" key="3">
    <source>
        <dbReference type="ARBA" id="ARBA00011529"/>
    </source>
</evidence>
<keyword evidence="5 7" id="KW-0813">Transport</keyword>
<comment type="function">
    <text evidence="1 7">Part of the ABC transporter complex PstSACB involved in phosphate import.</text>
</comment>
<reference evidence="10 11" key="1">
    <citation type="submission" date="2019-07" db="EMBL/GenBank/DDBJ databases">
        <title>Whole genome shotgun sequence of Swaminathania salitolerans NBRC 104436.</title>
        <authorList>
            <person name="Hosoyama A."/>
            <person name="Uohara A."/>
            <person name="Ohji S."/>
            <person name="Ichikawa N."/>
        </authorList>
    </citation>
    <scope>NUCLEOTIDE SEQUENCE [LARGE SCALE GENOMIC DNA]</scope>
    <source>
        <strain evidence="10 11">NBRC 104436</strain>
    </source>
</reference>
<name>A0A511BTZ1_9PROT</name>
<dbReference type="SUPFAM" id="SSF53850">
    <property type="entry name" value="Periplasmic binding protein-like II"/>
    <property type="match status" value="1"/>
</dbReference>
<dbReference type="EMBL" id="BJVC01000005">
    <property type="protein sequence ID" value="GEL02994.1"/>
    <property type="molecule type" value="Genomic_DNA"/>
</dbReference>
<dbReference type="AlphaFoldDB" id="A0A511BTZ1"/>
<dbReference type="Proteomes" id="UP000321405">
    <property type="component" value="Unassembled WGS sequence"/>
</dbReference>
<keyword evidence="8" id="KW-0732">Signal</keyword>
<dbReference type="InterPro" id="IPR024370">
    <property type="entry name" value="PBP_domain"/>
</dbReference>
<dbReference type="NCBIfam" id="TIGR00975">
    <property type="entry name" value="3a0107s03"/>
    <property type="match status" value="1"/>
</dbReference>
<dbReference type="GO" id="GO:0042301">
    <property type="term" value="F:phosphate ion binding"/>
    <property type="evidence" value="ECO:0007669"/>
    <property type="project" value="InterPro"/>
</dbReference>
<dbReference type="CDD" id="cd13565">
    <property type="entry name" value="PBP2_PstS"/>
    <property type="match status" value="1"/>
</dbReference>
<dbReference type="PANTHER" id="PTHR42996:SF1">
    <property type="entry name" value="PHOSPHATE-BINDING PROTEIN PSTS"/>
    <property type="match status" value="1"/>
</dbReference>
<evidence type="ECO:0000256" key="5">
    <source>
        <dbReference type="ARBA" id="ARBA00022448"/>
    </source>
</evidence>
<evidence type="ECO:0000256" key="7">
    <source>
        <dbReference type="PIRNR" id="PIRNR002756"/>
    </source>
</evidence>
<dbReference type="GO" id="GO:0035435">
    <property type="term" value="P:phosphate ion transmembrane transport"/>
    <property type="evidence" value="ECO:0007669"/>
    <property type="project" value="InterPro"/>
</dbReference>
<dbReference type="PANTHER" id="PTHR42996">
    <property type="entry name" value="PHOSPHATE-BINDING PROTEIN PSTS"/>
    <property type="match status" value="1"/>
</dbReference>
<keyword evidence="6 7" id="KW-0592">Phosphate transport</keyword>
<protein>
    <recommendedName>
        <fullName evidence="4 7">Phosphate-binding protein PstS</fullName>
    </recommendedName>
</protein>
<comment type="subunit">
    <text evidence="3 7">The complex is composed of two ATP-binding proteins (PstB), two transmembrane proteins (PstC and PstA) and a solute-binding protein (PstS).</text>
</comment>
<proteinExistence type="inferred from homology"/>
<dbReference type="PIRSF" id="PIRSF002756">
    <property type="entry name" value="PstS"/>
    <property type="match status" value="1"/>
</dbReference>
<dbReference type="RefSeq" id="WP_147094072.1">
    <property type="nucleotide sequence ID" value="NZ_BJVC01000005.1"/>
</dbReference>
<gene>
    <name evidence="10" type="primary">pstS</name>
    <name evidence="10" type="ORF">SSA02_21570</name>
</gene>
<sequence length="330" mass="34436">MTLTKRFALLAGLAFLPLSAPAQGQTVTGAGSSFAAPLYESWGERVHQKDGVEVNYQSVGSGAGINQVVAGTVDFGASDKPARPGLLAAHHLYQFPTALGAIVVIVNIPGIPAGAVRLDGPTLEAIYAGEIGAWNDPRIAAQNPGLDLPDEAVAAVHRADASGTTFVFTSYLSRVSPSWKTGTGAGTSVAWSSGAGARGNDGVAATVRQTIGGIGYVEYAYARHNHLPMARLRNRDGAYVEAGPAAFAAAADRADWAHAQNHVVDLLDLAGPGVWPIMSATYALVPLKGNPGTRHFFETGLTEGEEDARTLDYVVLPEKVRSEILEAWPG</sequence>
<dbReference type="Gene3D" id="3.40.190.10">
    <property type="entry name" value="Periplasmic binding protein-like II"/>
    <property type="match status" value="2"/>
</dbReference>
<dbReference type="InterPro" id="IPR050962">
    <property type="entry name" value="Phosphate-bind_PstS"/>
</dbReference>
<evidence type="ECO:0000256" key="4">
    <source>
        <dbReference type="ARBA" id="ARBA00021889"/>
    </source>
</evidence>
<evidence type="ECO:0000256" key="1">
    <source>
        <dbReference type="ARBA" id="ARBA00002841"/>
    </source>
</evidence>
<dbReference type="Pfam" id="PF12849">
    <property type="entry name" value="PBP_like_2"/>
    <property type="match status" value="1"/>
</dbReference>
<dbReference type="InterPro" id="IPR005673">
    <property type="entry name" value="ABC_phos-bd_PstS"/>
</dbReference>
<accession>A0A511BTZ1</accession>
<feature type="signal peptide" evidence="8">
    <location>
        <begin position="1"/>
        <end position="22"/>
    </location>
</feature>
<organism evidence="10 11">
    <name type="scientific">Swaminathania salitolerans</name>
    <dbReference type="NCBI Taxonomy" id="182838"/>
    <lineage>
        <taxon>Bacteria</taxon>
        <taxon>Pseudomonadati</taxon>
        <taxon>Pseudomonadota</taxon>
        <taxon>Alphaproteobacteria</taxon>
        <taxon>Acetobacterales</taxon>
        <taxon>Acetobacteraceae</taxon>
        <taxon>Swaminathania</taxon>
    </lineage>
</organism>
<comment type="caution">
    <text evidence="10">The sequence shown here is derived from an EMBL/GenBank/DDBJ whole genome shotgun (WGS) entry which is preliminary data.</text>
</comment>
<evidence type="ECO:0000256" key="6">
    <source>
        <dbReference type="ARBA" id="ARBA00022592"/>
    </source>
</evidence>
<evidence type="ECO:0000256" key="8">
    <source>
        <dbReference type="SAM" id="SignalP"/>
    </source>
</evidence>
<evidence type="ECO:0000256" key="2">
    <source>
        <dbReference type="ARBA" id="ARBA00008725"/>
    </source>
</evidence>
<keyword evidence="11" id="KW-1185">Reference proteome</keyword>
<comment type="similarity">
    <text evidence="2 7">Belongs to the PstS family.</text>
</comment>
<dbReference type="GO" id="GO:0043190">
    <property type="term" value="C:ATP-binding cassette (ABC) transporter complex"/>
    <property type="evidence" value="ECO:0007669"/>
    <property type="project" value="InterPro"/>
</dbReference>
<dbReference type="OrthoDB" id="9801510at2"/>
<evidence type="ECO:0000313" key="10">
    <source>
        <dbReference type="EMBL" id="GEL02994.1"/>
    </source>
</evidence>
<feature type="chain" id="PRO_5022051083" description="Phosphate-binding protein PstS" evidence="8">
    <location>
        <begin position="23"/>
        <end position="330"/>
    </location>
</feature>
<evidence type="ECO:0000259" key="9">
    <source>
        <dbReference type="Pfam" id="PF12849"/>
    </source>
</evidence>
<feature type="domain" description="PBP" evidence="9">
    <location>
        <begin position="23"/>
        <end position="296"/>
    </location>
</feature>
<evidence type="ECO:0000313" key="11">
    <source>
        <dbReference type="Proteomes" id="UP000321405"/>
    </source>
</evidence>